<sequence>MRDCRPKMGKLNPRIIKSWTEELKRMDLTVAYPSVVTFARRGQSPSLSSFDSDIVWSNLYKMDIKQFISGCTTTESLNLGLSLDVPKDIVETLKPNLTQLFFLDRAGYSSRPLAPSPNIHVRLIALQPQVRGGNRLLTHDRPDDDVASDDESDDESSSVERITTRRAASVPRRRRRRKRSPSSSSSPLSSSFSQFDTLPCMLTETREGGRAFILHLKGNALVRLWQSRSNSIDHNVAAHQANGHPYPSREFHLNQKNGMRRVLHIPPFWDFNVSNMDKKCTYLLHVSSTPACRENGGAANAVDDLGDVST</sequence>
<name>A0A7S3YTR2_9EUKA</name>
<dbReference type="EMBL" id="HBIV01018025">
    <property type="protein sequence ID" value="CAE0661488.1"/>
    <property type="molecule type" value="Transcribed_RNA"/>
</dbReference>
<feature type="compositionally biased region" description="Low complexity" evidence="1">
    <location>
        <begin position="181"/>
        <end position="193"/>
    </location>
</feature>
<evidence type="ECO:0000256" key="1">
    <source>
        <dbReference type="SAM" id="MobiDB-lite"/>
    </source>
</evidence>
<proteinExistence type="predicted"/>
<feature type="compositionally biased region" description="Basic residues" evidence="1">
    <location>
        <begin position="171"/>
        <end position="180"/>
    </location>
</feature>
<feature type="compositionally biased region" description="Acidic residues" evidence="1">
    <location>
        <begin position="145"/>
        <end position="157"/>
    </location>
</feature>
<reference evidence="2" key="1">
    <citation type="submission" date="2021-01" db="EMBL/GenBank/DDBJ databases">
        <authorList>
            <person name="Corre E."/>
            <person name="Pelletier E."/>
            <person name="Niang G."/>
            <person name="Scheremetjew M."/>
            <person name="Finn R."/>
            <person name="Kale V."/>
            <person name="Holt S."/>
            <person name="Cochrane G."/>
            <person name="Meng A."/>
            <person name="Brown T."/>
            <person name="Cohen L."/>
        </authorList>
    </citation>
    <scope>NUCLEOTIDE SEQUENCE</scope>
    <source>
        <strain evidence="2">CCCM811</strain>
    </source>
</reference>
<evidence type="ECO:0000313" key="2">
    <source>
        <dbReference type="EMBL" id="CAE0661488.1"/>
    </source>
</evidence>
<protein>
    <submittedName>
        <fullName evidence="2">Uncharacterized protein</fullName>
    </submittedName>
</protein>
<organism evidence="2">
    <name type="scientific">Lotharella globosa</name>
    <dbReference type="NCBI Taxonomy" id="91324"/>
    <lineage>
        <taxon>Eukaryota</taxon>
        <taxon>Sar</taxon>
        <taxon>Rhizaria</taxon>
        <taxon>Cercozoa</taxon>
        <taxon>Chlorarachniophyceae</taxon>
        <taxon>Lotharella</taxon>
    </lineage>
</organism>
<dbReference type="AlphaFoldDB" id="A0A7S3YTR2"/>
<gene>
    <name evidence="2" type="ORF">LGLO00237_LOCUS13081</name>
</gene>
<feature type="region of interest" description="Disordered" evidence="1">
    <location>
        <begin position="134"/>
        <end position="193"/>
    </location>
</feature>
<accession>A0A7S3YTR2</accession>